<keyword evidence="5 7" id="KW-0472">Membrane</keyword>
<protein>
    <recommendedName>
        <fullName evidence="10">TrbI/VirB10 family protein</fullName>
    </recommendedName>
</protein>
<evidence type="ECO:0000313" key="9">
    <source>
        <dbReference type="Proteomes" id="UP000320813"/>
    </source>
</evidence>
<proteinExistence type="inferred from homology"/>
<organism evidence="8 9">
    <name type="scientific">Candidatus Acidulodesulfobacterium ferriphilum</name>
    <dbReference type="NCBI Taxonomy" id="2597223"/>
    <lineage>
        <taxon>Bacteria</taxon>
        <taxon>Deltaproteobacteria</taxon>
        <taxon>Candidatus Acidulodesulfobacterales</taxon>
        <taxon>Candidatus Acidulodesulfobacterium</taxon>
    </lineage>
</organism>
<evidence type="ECO:0000256" key="7">
    <source>
        <dbReference type="SAM" id="Phobius"/>
    </source>
</evidence>
<name>A0A519BBK5_9DELT</name>
<evidence type="ECO:0008006" key="10">
    <source>
        <dbReference type="Google" id="ProtNLM"/>
    </source>
</evidence>
<reference evidence="8 9" key="1">
    <citation type="submission" date="2019-01" db="EMBL/GenBank/DDBJ databases">
        <title>Insights into ecological role of a new deltaproteobacterial order Candidatus Sinidesulfobacterales (Sva0485) by metagenomics and metatranscriptomics.</title>
        <authorList>
            <person name="Tan S."/>
            <person name="Liu J."/>
            <person name="Fang Y."/>
            <person name="Hedlund B.P."/>
            <person name="Lian Z.H."/>
            <person name="Huang L.Y."/>
            <person name="Li J.T."/>
            <person name="Huang L.N."/>
            <person name="Li W.J."/>
            <person name="Jiang H.C."/>
            <person name="Dong H.L."/>
            <person name="Shu W.S."/>
        </authorList>
    </citation>
    <scope>NUCLEOTIDE SEQUENCE [LARGE SCALE GENOMIC DNA]</scope>
    <source>
        <strain evidence="8">AP3</strain>
    </source>
</reference>
<comment type="subcellular location">
    <subcellularLocation>
        <location evidence="1">Membrane</location>
        <topology evidence="1">Single-pass membrane protein</topology>
    </subcellularLocation>
</comment>
<comment type="similarity">
    <text evidence="2">Belongs to the TrbI/VirB10 family.</text>
</comment>
<evidence type="ECO:0000256" key="5">
    <source>
        <dbReference type="ARBA" id="ARBA00023136"/>
    </source>
</evidence>
<evidence type="ECO:0000313" key="8">
    <source>
        <dbReference type="EMBL" id="RZD14594.1"/>
    </source>
</evidence>
<evidence type="ECO:0000256" key="4">
    <source>
        <dbReference type="ARBA" id="ARBA00022989"/>
    </source>
</evidence>
<dbReference type="EMBL" id="SGBD01000002">
    <property type="protein sequence ID" value="RZD14594.1"/>
    <property type="molecule type" value="Genomic_DNA"/>
</dbReference>
<accession>A0A519BBK5</accession>
<dbReference type="InterPro" id="IPR042217">
    <property type="entry name" value="T4SS_VirB10/TrbI"/>
</dbReference>
<feature type="transmembrane region" description="Helical" evidence="7">
    <location>
        <begin position="49"/>
        <end position="71"/>
    </location>
</feature>
<feature type="compositionally biased region" description="Polar residues" evidence="6">
    <location>
        <begin position="208"/>
        <end position="219"/>
    </location>
</feature>
<dbReference type="Proteomes" id="UP000320813">
    <property type="component" value="Unassembled WGS sequence"/>
</dbReference>
<gene>
    <name evidence="8" type="ORF">EVJ47_05350</name>
</gene>
<sequence length="404" mass="44924">MDKINKIDKNNPHVVREEDLEQTDPAAPDIYNSGIAEKNKFSNKDFLKFFKLPLVAVVFLIAIILALKFLFFHKSGKNISKDKKRILNLYKNKTIKDEKRFSPSVFNYAGGKGGKTATPEKPAKFNAKFNKEMKKLNGNIKFNKNSKNNGIYRQNSAYQNTLRTMPQINKKMIVFIKASYGKGILERERGINEGGHSVKAADYKPAPSKQNSDNNSRNKSVVIPQGTVVSAYIKYKVFSYNTEVPIIAILSNTFYYQGKAALEKGDEFFGTVSVKHSLNRLNILFNEIIKKSGHRVDIDAAAMMPDGSGGIKGDVHYRYAGNILASAAQGIASAASIFIGGGSGINSSNPYTFQNQIRENVAQNELNQAQNGINNYANSNQNISITLPKDTPIKIMFLKPAYIK</sequence>
<dbReference type="Pfam" id="PF03743">
    <property type="entry name" value="TrbI"/>
    <property type="match status" value="1"/>
</dbReference>
<keyword evidence="4 7" id="KW-1133">Transmembrane helix</keyword>
<feature type="region of interest" description="Disordered" evidence="6">
    <location>
        <begin position="196"/>
        <end position="219"/>
    </location>
</feature>
<evidence type="ECO:0000256" key="1">
    <source>
        <dbReference type="ARBA" id="ARBA00004167"/>
    </source>
</evidence>
<keyword evidence="3 7" id="KW-0812">Transmembrane</keyword>
<evidence type="ECO:0000256" key="3">
    <source>
        <dbReference type="ARBA" id="ARBA00022692"/>
    </source>
</evidence>
<dbReference type="Gene3D" id="2.40.128.260">
    <property type="entry name" value="Type IV secretion system, VirB10/TraB/TrbI"/>
    <property type="match status" value="1"/>
</dbReference>
<dbReference type="GO" id="GO:0016020">
    <property type="term" value="C:membrane"/>
    <property type="evidence" value="ECO:0007669"/>
    <property type="project" value="UniProtKB-SubCell"/>
</dbReference>
<comment type="caution">
    <text evidence="8">The sequence shown here is derived from an EMBL/GenBank/DDBJ whole genome shotgun (WGS) entry which is preliminary data.</text>
</comment>
<dbReference type="InterPro" id="IPR005498">
    <property type="entry name" value="T4SS_VirB10/TraB/TrbI"/>
</dbReference>
<evidence type="ECO:0000256" key="6">
    <source>
        <dbReference type="SAM" id="MobiDB-lite"/>
    </source>
</evidence>
<evidence type="ECO:0000256" key="2">
    <source>
        <dbReference type="ARBA" id="ARBA00010265"/>
    </source>
</evidence>
<dbReference type="AlphaFoldDB" id="A0A519BBK5"/>